<sequence length="417" mass="46513">MRFLKFFAATLFALFFAFALVVDRLAGATYSLMIVTGMLTAVSGVRPDDLRFLSFLRRYWLVSVAMALPLLAVLINQLVTQHYAARAYDAQSRLALFFFMLWLLMFLPLDVLKRLQWPMALGAVLALVKMYILTEGGTFRYGTDFIPIIICAHMGLLLGVFSTLSLGWSHPHSRLHTLTKLAALGAGLGMAYLSWSRGVWMTIPVYAAISSMALKHVKRSYKLAALGTFVVIVAGSLVFGHSIQQRMEAVQTDLAQYSAGSDKDTSLGTRLQLWTGSWVLFKEHPLVGVGIDRYQKALKELAERKIISPLAATYPHSHNEMLFMMVRLGTLGALALLAIYLVPLVTFARQCRHADQEIRCSAAMGMSLVAGFIVLGLVDVVFLWWECYPFYGIGVAYCLACIHKRQQQLELLPRQIA</sequence>
<feature type="domain" description="O-antigen ligase-related" evidence="6">
    <location>
        <begin position="184"/>
        <end position="337"/>
    </location>
</feature>
<evidence type="ECO:0000256" key="4">
    <source>
        <dbReference type="ARBA" id="ARBA00023136"/>
    </source>
</evidence>
<feature type="transmembrane region" description="Helical" evidence="5">
    <location>
        <begin position="324"/>
        <end position="348"/>
    </location>
</feature>
<evidence type="ECO:0000256" key="3">
    <source>
        <dbReference type="ARBA" id="ARBA00022989"/>
    </source>
</evidence>
<evidence type="ECO:0000313" key="8">
    <source>
        <dbReference type="Proteomes" id="UP000214747"/>
    </source>
</evidence>
<evidence type="ECO:0000256" key="5">
    <source>
        <dbReference type="SAM" id="Phobius"/>
    </source>
</evidence>
<dbReference type="InterPro" id="IPR007016">
    <property type="entry name" value="O-antigen_ligase-rel_domated"/>
</dbReference>
<feature type="transmembrane region" description="Helical" evidence="5">
    <location>
        <begin position="360"/>
        <end position="385"/>
    </location>
</feature>
<evidence type="ECO:0000313" key="7">
    <source>
        <dbReference type="EMBL" id="OWY32264.1"/>
    </source>
</evidence>
<keyword evidence="4 5" id="KW-0472">Membrane</keyword>
<dbReference type="RefSeq" id="WP_088757265.1">
    <property type="nucleotide sequence ID" value="NZ_NJGV01000028.1"/>
</dbReference>
<evidence type="ECO:0000256" key="1">
    <source>
        <dbReference type="ARBA" id="ARBA00004141"/>
    </source>
</evidence>
<evidence type="ECO:0000256" key="2">
    <source>
        <dbReference type="ARBA" id="ARBA00022692"/>
    </source>
</evidence>
<dbReference type="PANTHER" id="PTHR37422:SF17">
    <property type="entry name" value="O-ANTIGEN LIGASE"/>
    <property type="match status" value="1"/>
</dbReference>
<dbReference type="PANTHER" id="PTHR37422">
    <property type="entry name" value="TEICHURONIC ACID BIOSYNTHESIS PROTEIN TUAE"/>
    <property type="match status" value="1"/>
</dbReference>
<dbReference type="GO" id="GO:0016020">
    <property type="term" value="C:membrane"/>
    <property type="evidence" value="ECO:0007669"/>
    <property type="project" value="UniProtKB-SubCell"/>
</dbReference>
<comment type="subcellular location">
    <subcellularLocation>
        <location evidence="1">Membrane</location>
        <topology evidence="1">Multi-pass membrane protein</topology>
    </subcellularLocation>
</comment>
<name>A0A225SMR6_9BURK</name>
<dbReference type="Pfam" id="PF04932">
    <property type="entry name" value="Wzy_C"/>
    <property type="match status" value="1"/>
</dbReference>
<evidence type="ECO:0000259" key="6">
    <source>
        <dbReference type="Pfam" id="PF04932"/>
    </source>
</evidence>
<feature type="transmembrane region" description="Helical" evidence="5">
    <location>
        <begin position="59"/>
        <end position="79"/>
    </location>
</feature>
<keyword evidence="2 5" id="KW-0812">Transmembrane</keyword>
<reference evidence="7 8" key="1">
    <citation type="journal article" date="2010" name="Int. J. Syst. Evol. Microbiol.">
        <title>Reclassification of Herbaspirillum putei as a later heterotypic synonym of Herbaspirillum huttiense, with the description of H. huttiense subsp. huttiense subsp. nov. and H. huttiense subsp. putei subsp. nov., comb. nov., and description of Herbaspirillum aquaticum sp. nov.</title>
        <authorList>
            <person name="Dobritsa A.P."/>
            <person name="Reddy M.C."/>
            <person name="Samadpour M."/>
        </authorList>
    </citation>
    <scope>NUCLEOTIDE SEQUENCE [LARGE SCALE GENOMIC DNA]</scope>
    <source>
        <strain evidence="7 8">IEH 4430</strain>
    </source>
</reference>
<protein>
    <recommendedName>
        <fullName evidence="6">O-antigen ligase-related domain-containing protein</fullName>
    </recommendedName>
</protein>
<dbReference type="InterPro" id="IPR051533">
    <property type="entry name" value="WaaL-like"/>
</dbReference>
<gene>
    <name evidence="7" type="ORF">CEJ45_22440</name>
</gene>
<feature type="transmembrane region" description="Helical" evidence="5">
    <location>
        <begin position="145"/>
        <end position="168"/>
    </location>
</feature>
<keyword evidence="8" id="KW-1185">Reference proteome</keyword>
<proteinExistence type="predicted"/>
<feature type="transmembrane region" description="Helical" evidence="5">
    <location>
        <begin position="221"/>
        <end position="243"/>
    </location>
</feature>
<accession>A0A225SMR6</accession>
<feature type="transmembrane region" description="Helical" evidence="5">
    <location>
        <begin position="91"/>
        <end position="109"/>
    </location>
</feature>
<dbReference type="Proteomes" id="UP000214747">
    <property type="component" value="Unassembled WGS sequence"/>
</dbReference>
<feature type="transmembrane region" description="Helical" evidence="5">
    <location>
        <begin position="188"/>
        <end position="209"/>
    </location>
</feature>
<keyword evidence="3 5" id="KW-1133">Transmembrane helix</keyword>
<dbReference type="AlphaFoldDB" id="A0A225SMR6"/>
<dbReference type="EMBL" id="NJGV01000028">
    <property type="protein sequence ID" value="OWY32264.1"/>
    <property type="molecule type" value="Genomic_DNA"/>
</dbReference>
<organism evidence="7 8">
    <name type="scientific">Herbaspirillum aquaticum</name>
    <dbReference type="NCBI Taxonomy" id="568783"/>
    <lineage>
        <taxon>Bacteria</taxon>
        <taxon>Pseudomonadati</taxon>
        <taxon>Pseudomonadota</taxon>
        <taxon>Betaproteobacteria</taxon>
        <taxon>Burkholderiales</taxon>
        <taxon>Oxalobacteraceae</taxon>
        <taxon>Herbaspirillum</taxon>
    </lineage>
</organism>
<feature type="transmembrane region" description="Helical" evidence="5">
    <location>
        <begin position="115"/>
        <end position="133"/>
    </location>
</feature>
<comment type="caution">
    <text evidence="7">The sequence shown here is derived from an EMBL/GenBank/DDBJ whole genome shotgun (WGS) entry which is preliminary data.</text>
</comment>